<dbReference type="Proteomes" id="UP000824120">
    <property type="component" value="Chromosome 7"/>
</dbReference>
<proteinExistence type="predicted"/>
<reference evidence="1 2" key="1">
    <citation type="submission" date="2020-09" db="EMBL/GenBank/DDBJ databases">
        <title>De no assembly of potato wild relative species, Solanum commersonii.</title>
        <authorList>
            <person name="Cho K."/>
        </authorList>
    </citation>
    <scope>NUCLEOTIDE SEQUENCE [LARGE SCALE GENOMIC DNA]</scope>
    <source>
        <strain evidence="1">LZ3.2</strain>
        <tissue evidence="1">Leaf</tissue>
    </source>
</reference>
<evidence type="ECO:0000313" key="2">
    <source>
        <dbReference type="Proteomes" id="UP000824120"/>
    </source>
</evidence>
<keyword evidence="2" id="KW-1185">Reference proteome</keyword>
<name>A0A9J5YAI9_SOLCO</name>
<feature type="non-terminal residue" evidence="1">
    <location>
        <position position="76"/>
    </location>
</feature>
<dbReference type="GO" id="GO:0016020">
    <property type="term" value="C:membrane"/>
    <property type="evidence" value="ECO:0007669"/>
    <property type="project" value="TreeGrafter"/>
</dbReference>
<dbReference type="PANTHER" id="PTHR43272:SF58">
    <property type="entry name" value="LONG-CHAIN-FATTY-ACID--COA LIGASE"/>
    <property type="match status" value="1"/>
</dbReference>
<comment type="caution">
    <text evidence="1">The sequence shown here is derived from an EMBL/GenBank/DDBJ whole genome shotgun (WGS) entry which is preliminary data.</text>
</comment>
<dbReference type="AlphaFoldDB" id="A0A9J5YAI9"/>
<dbReference type="GO" id="GO:0004467">
    <property type="term" value="F:long-chain fatty acid-CoA ligase activity"/>
    <property type="evidence" value="ECO:0007669"/>
    <property type="project" value="TreeGrafter"/>
</dbReference>
<dbReference type="PANTHER" id="PTHR43272">
    <property type="entry name" value="LONG-CHAIN-FATTY-ACID--COA LIGASE"/>
    <property type="match status" value="1"/>
</dbReference>
<gene>
    <name evidence="1" type="ORF">H5410_037214</name>
</gene>
<dbReference type="OrthoDB" id="1700726at2759"/>
<sequence>MGGSCGLFNVAMTLKLKFQQGEYVAVKNLENVFGNNSVIDSVWIYGSNFESFLVAVVNPSKQQVEKWAKQNGLSGD</sequence>
<evidence type="ECO:0000313" key="1">
    <source>
        <dbReference type="EMBL" id="KAG5595982.1"/>
    </source>
</evidence>
<dbReference type="GO" id="GO:0005783">
    <property type="term" value="C:endoplasmic reticulum"/>
    <property type="evidence" value="ECO:0007669"/>
    <property type="project" value="TreeGrafter"/>
</dbReference>
<accession>A0A9J5YAI9</accession>
<protein>
    <submittedName>
        <fullName evidence="1">Uncharacterized protein</fullName>
    </submittedName>
</protein>
<dbReference type="EMBL" id="JACXVP010000007">
    <property type="protein sequence ID" value="KAG5595982.1"/>
    <property type="molecule type" value="Genomic_DNA"/>
</dbReference>
<organism evidence="1 2">
    <name type="scientific">Solanum commersonii</name>
    <name type="common">Commerson's wild potato</name>
    <name type="synonym">Commerson's nightshade</name>
    <dbReference type="NCBI Taxonomy" id="4109"/>
    <lineage>
        <taxon>Eukaryota</taxon>
        <taxon>Viridiplantae</taxon>
        <taxon>Streptophyta</taxon>
        <taxon>Embryophyta</taxon>
        <taxon>Tracheophyta</taxon>
        <taxon>Spermatophyta</taxon>
        <taxon>Magnoliopsida</taxon>
        <taxon>eudicotyledons</taxon>
        <taxon>Gunneridae</taxon>
        <taxon>Pentapetalae</taxon>
        <taxon>asterids</taxon>
        <taxon>lamiids</taxon>
        <taxon>Solanales</taxon>
        <taxon>Solanaceae</taxon>
        <taxon>Solanoideae</taxon>
        <taxon>Solaneae</taxon>
        <taxon>Solanum</taxon>
    </lineage>
</organism>